<accession>A0ACD5WH31</accession>
<name>A0ACD5WH31_AVESA</name>
<proteinExistence type="predicted"/>
<reference evidence="1" key="1">
    <citation type="submission" date="2021-05" db="EMBL/GenBank/DDBJ databases">
        <authorList>
            <person name="Scholz U."/>
            <person name="Mascher M."/>
            <person name="Fiebig A."/>
        </authorList>
    </citation>
    <scope>NUCLEOTIDE SEQUENCE [LARGE SCALE GENOMIC DNA]</scope>
</reference>
<organism evidence="1 2">
    <name type="scientific">Avena sativa</name>
    <name type="common">Oat</name>
    <dbReference type="NCBI Taxonomy" id="4498"/>
    <lineage>
        <taxon>Eukaryota</taxon>
        <taxon>Viridiplantae</taxon>
        <taxon>Streptophyta</taxon>
        <taxon>Embryophyta</taxon>
        <taxon>Tracheophyta</taxon>
        <taxon>Spermatophyta</taxon>
        <taxon>Magnoliopsida</taxon>
        <taxon>Liliopsida</taxon>
        <taxon>Poales</taxon>
        <taxon>Poaceae</taxon>
        <taxon>BOP clade</taxon>
        <taxon>Pooideae</taxon>
        <taxon>Poodae</taxon>
        <taxon>Poeae</taxon>
        <taxon>Poeae Chloroplast Group 1 (Aveneae type)</taxon>
        <taxon>Aveninae</taxon>
        <taxon>Avena</taxon>
    </lineage>
</organism>
<sequence length="253" mass="27367">MARKRLVLYLLAAVFAVSFTPARSGWLQGTATFYGGSDGSGTMGGACGYGNLMEKGYGLANAALSTALFNDGASCGQCYLIICDVGRSDMCRPGTAITVSATNFCPPNYNLPSDNGGWCNPPRPHFDMSQPAWLNIGIYQAGIIPVVYQQVKCWRDGGLRFTITGFNYFQLVLVTNMAGSGSIKSMSVKGTNTGWIAMSRNWGANWQSLAGLVGQCLSFAITSSGGQYIVFQDVIPAWWQFGQTYSTWQQFDY</sequence>
<protein>
    <submittedName>
        <fullName evidence="1">Uncharacterized protein</fullName>
    </submittedName>
</protein>
<evidence type="ECO:0000313" key="1">
    <source>
        <dbReference type="EnsemblPlants" id="AVESA.00010b.r2.4AG0623990.1.CDS"/>
    </source>
</evidence>
<evidence type="ECO:0000313" key="2">
    <source>
        <dbReference type="Proteomes" id="UP001732700"/>
    </source>
</evidence>
<dbReference type="Proteomes" id="UP001732700">
    <property type="component" value="Chromosome 4A"/>
</dbReference>
<dbReference type="EnsemblPlants" id="AVESA.00010b.r2.4AG0623990.1">
    <property type="protein sequence ID" value="AVESA.00010b.r2.4AG0623990.1.CDS"/>
    <property type="gene ID" value="AVESA.00010b.r2.4AG0623990"/>
</dbReference>
<keyword evidence="2" id="KW-1185">Reference proteome</keyword>
<reference evidence="1" key="2">
    <citation type="submission" date="2025-09" db="UniProtKB">
        <authorList>
            <consortium name="EnsemblPlants"/>
        </authorList>
    </citation>
    <scope>IDENTIFICATION</scope>
</reference>